<dbReference type="OrthoDB" id="4762722at2"/>
<evidence type="ECO:0000256" key="1">
    <source>
        <dbReference type="SAM" id="MobiDB-lite"/>
    </source>
</evidence>
<dbReference type="EMBL" id="RXLR01000019">
    <property type="protein sequence ID" value="TDH19152.1"/>
    <property type="molecule type" value="Genomic_DNA"/>
</dbReference>
<reference evidence="2 3" key="1">
    <citation type="journal article" date="2019" name="Sci. Rep.">
        <title>Extended insight into the Mycobacterium chelonae-abscessus complex through whole genome sequencing of Mycobacterium salmoniphilum outbreak and Mycobacterium salmoniphilum-like strains.</title>
        <authorList>
            <person name="Behra P.R.K."/>
            <person name="Das S."/>
            <person name="Pettersson B.M.F."/>
            <person name="Shirreff L."/>
            <person name="DuCote T."/>
            <person name="Jacobsson K.G."/>
            <person name="Ennis D.G."/>
            <person name="Kirsebom L.A."/>
        </authorList>
    </citation>
    <scope>NUCLEOTIDE SEQUENCE [LARGE SCALE GENOMIC DNA]</scope>
    <source>
        <strain evidence="2 3">DSM 45524</strain>
    </source>
</reference>
<comment type="caution">
    <text evidence="2">The sequence shown here is derived from an EMBL/GenBank/DDBJ whole genome shotgun (WGS) entry which is preliminary data.</text>
</comment>
<protein>
    <submittedName>
        <fullName evidence="2">Uncharacterized protein</fullName>
    </submittedName>
</protein>
<sequence>MASDMLCYPGGTDRGESDRTGPGPDVDGLMRRPHTVPTASTTDRVWCRTDVRSAR</sequence>
<evidence type="ECO:0000313" key="2">
    <source>
        <dbReference type="EMBL" id="TDH19152.1"/>
    </source>
</evidence>
<organism evidence="2 3">
    <name type="scientific">Mycobacteroides franklinii</name>
    <dbReference type="NCBI Taxonomy" id="948102"/>
    <lineage>
        <taxon>Bacteria</taxon>
        <taxon>Bacillati</taxon>
        <taxon>Actinomycetota</taxon>
        <taxon>Actinomycetes</taxon>
        <taxon>Mycobacteriales</taxon>
        <taxon>Mycobacteriaceae</taxon>
        <taxon>Mycobacteroides</taxon>
    </lineage>
</organism>
<feature type="region of interest" description="Disordered" evidence="1">
    <location>
        <begin position="1"/>
        <end position="41"/>
    </location>
</feature>
<accession>A0A4R5P6R6</accession>
<name>A0A4R5P6R6_9MYCO</name>
<evidence type="ECO:0000313" key="3">
    <source>
        <dbReference type="Proteomes" id="UP000295627"/>
    </source>
</evidence>
<dbReference type="Proteomes" id="UP000295627">
    <property type="component" value="Unassembled WGS sequence"/>
</dbReference>
<dbReference type="AlphaFoldDB" id="A0A4R5P6R6"/>
<proteinExistence type="predicted"/>
<gene>
    <name evidence="2" type="ORF">EJ571_21505</name>
</gene>